<dbReference type="RefSeq" id="WP_152279740.1">
    <property type="nucleotide sequence ID" value="NZ_WFKK01000012.1"/>
</dbReference>
<feature type="domain" description="N-terminal" evidence="1">
    <location>
        <begin position="28"/>
        <end position="117"/>
    </location>
</feature>
<evidence type="ECO:0000313" key="2">
    <source>
        <dbReference type="EMBL" id="KAB7889576.1"/>
    </source>
</evidence>
<dbReference type="InterPro" id="IPR013610">
    <property type="entry name" value="ArdC_N"/>
</dbReference>
<reference evidence="2 3" key="1">
    <citation type="submission" date="2019-10" db="EMBL/GenBank/DDBJ databases">
        <title>Poseidonibacter ostreae sp. nov., isolated from the gut of the Ostrea denselamellosa.</title>
        <authorList>
            <person name="Choi A."/>
        </authorList>
    </citation>
    <scope>NUCLEOTIDE SEQUENCE [LARGE SCALE GENOMIC DNA]</scope>
    <source>
        <strain evidence="2 3">SJOD-M-33</strain>
    </source>
</reference>
<dbReference type="EMBL" id="WFKK01000012">
    <property type="protein sequence ID" value="KAB7889576.1"/>
    <property type="molecule type" value="Genomic_DNA"/>
</dbReference>
<comment type="caution">
    <text evidence="2">The sequence shown here is derived from an EMBL/GenBank/DDBJ whole genome shotgun (WGS) entry which is preliminary data.</text>
</comment>
<dbReference type="Pfam" id="PF08401">
    <property type="entry name" value="ArdcN"/>
    <property type="match status" value="1"/>
</dbReference>
<dbReference type="Proteomes" id="UP000472839">
    <property type="component" value="Unassembled WGS sequence"/>
</dbReference>
<dbReference type="GO" id="GO:0003697">
    <property type="term" value="F:single-stranded DNA binding"/>
    <property type="evidence" value="ECO:0007669"/>
    <property type="project" value="InterPro"/>
</dbReference>
<accession>A0A6L4WU22</accession>
<name>A0A6L4WU22_9BACT</name>
<evidence type="ECO:0000313" key="3">
    <source>
        <dbReference type="Proteomes" id="UP000472839"/>
    </source>
</evidence>
<sequence>MKTTTVEKLFVETVESAMSAIKFPKTKSQINGSTGRSYTKVNQLLLISSQTINKYESNEWLSKEQAESLNLSIMKDTKGTMLFSTNIKEDANNTYVDKESGEVKPFKVKTYNYYYVFNLDQLEQKKQKENKA</sequence>
<organism evidence="2 3">
    <name type="scientific">Poseidonibacter ostreae</name>
    <dbReference type="NCBI Taxonomy" id="2654171"/>
    <lineage>
        <taxon>Bacteria</taxon>
        <taxon>Pseudomonadati</taxon>
        <taxon>Campylobacterota</taxon>
        <taxon>Epsilonproteobacteria</taxon>
        <taxon>Campylobacterales</taxon>
        <taxon>Arcobacteraceae</taxon>
        <taxon>Poseidonibacter</taxon>
    </lineage>
</organism>
<gene>
    <name evidence="2" type="ORF">GBG19_05835</name>
</gene>
<proteinExistence type="predicted"/>
<evidence type="ECO:0000259" key="1">
    <source>
        <dbReference type="Pfam" id="PF08401"/>
    </source>
</evidence>
<protein>
    <submittedName>
        <fullName evidence="2">DUF1738 domain-containing protein</fullName>
    </submittedName>
</protein>
<dbReference type="AlphaFoldDB" id="A0A6L4WU22"/>